<accession>A0ABN2BGS4</accession>
<feature type="transmembrane region" description="Helical" evidence="8">
    <location>
        <begin position="308"/>
        <end position="330"/>
    </location>
</feature>
<evidence type="ECO:0000256" key="8">
    <source>
        <dbReference type="SAM" id="Phobius"/>
    </source>
</evidence>
<dbReference type="CDD" id="cd17320">
    <property type="entry name" value="MFS_MdfA_MDR_like"/>
    <property type="match status" value="1"/>
</dbReference>
<evidence type="ECO:0000259" key="9">
    <source>
        <dbReference type="PROSITE" id="PS50850"/>
    </source>
</evidence>
<dbReference type="PANTHER" id="PTHR42718">
    <property type="entry name" value="MAJOR FACILITATOR SUPERFAMILY MULTIDRUG TRANSPORTER MFSC"/>
    <property type="match status" value="1"/>
</dbReference>
<feature type="transmembrane region" description="Helical" evidence="8">
    <location>
        <begin position="219"/>
        <end position="246"/>
    </location>
</feature>
<dbReference type="PANTHER" id="PTHR42718:SF9">
    <property type="entry name" value="MAJOR FACILITATOR SUPERFAMILY MULTIDRUG TRANSPORTER MFSC"/>
    <property type="match status" value="1"/>
</dbReference>
<evidence type="ECO:0000256" key="7">
    <source>
        <dbReference type="ARBA" id="ARBA00023136"/>
    </source>
</evidence>
<evidence type="ECO:0000256" key="4">
    <source>
        <dbReference type="ARBA" id="ARBA00022475"/>
    </source>
</evidence>
<keyword evidence="7 8" id="KW-0472">Membrane</keyword>
<sequence>MTSASRRAGVLLTLILAGLSMFGPFNVDAPLPAFGEMGAEFHVEPAAMQLVVSVYLLAFALMSLLHGPISDAVGRRPVMLIGIGVYVVASIGCALSTSLTMLLVFRMFQGFAAGAGQIIARTVIRDLFEGAEAQRLMSQVSMIFGVAPAVAPVLSGLLLQLGSWRTIFWFLVAFGIIMAVSVALSLPESLPAEHRTPLRVGSLVSGLLAAMRSGRFMRVAFAAAFSFAGQFLYISAAPLFLIGLLGLGESDFWVFFVPMVACMITGSWTSGRLAGRVTSDRQITYGLGFALLAASAGAIVSVTPVGDVLPWAIVAPALIAYGIGLSLPTLQIAMLDQFPHARGSAASAGTFVNLVTSALVAGLVAPFAAESAWTMAVTALGLVMLGAATWLWHLVSTRPVNALRQSVRRTVPGSSRRS</sequence>
<dbReference type="SUPFAM" id="SSF103473">
    <property type="entry name" value="MFS general substrate transporter"/>
    <property type="match status" value="1"/>
</dbReference>
<dbReference type="Proteomes" id="UP001501288">
    <property type="component" value="Unassembled WGS sequence"/>
</dbReference>
<gene>
    <name evidence="10" type="ORF">GCM10009762_12860</name>
</gene>
<dbReference type="RefSeq" id="WP_346030063.1">
    <property type="nucleotide sequence ID" value="NZ_BAAANV010000033.1"/>
</dbReference>
<evidence type="ECO:0000256" key="1">
    <source>
        <dbReference type="ARBA" id="ARBA00004651"/>
    </source>
</evidence>
<comment type="subcellular location">
    <subcellularLocation>
        <location evidence="1">Cell membrane</location>
        <topology evidence="1">Multi-pass membrane protein</topology>
    </subcellularLocation>
</comment>
<evidence type="ECO:0000256" key="2">
    <source>
        <dbReference type="ARBA" id="ARBA00006236"/>
    </source>
</evidence>
<keyword evidence="3" id="KW-0813">Transport</keyword>
<feature type="transmembrane region" description="Helical" evidence="8">
    <location>
        <begin position="136"/>
        <end position="161"/>
    </location>
</feature>
<feature type="transmembrane region" description="Helical" evidence="8">
    <location>
        <begin position="375"/>
        <end position="395"/>
    </location>
</feature>
<organism evidence="10 11">
    <name type="scientific">Dermacoccus barathri</name>
    <dbReference type="NCBI Taxonomy" id="322601"/>
    <lineage>
        <taxon>Bacteria</taxon>
        <taxon>Bacillati</taxon>
        <taxon>Actinomycetota</taxon>
        <taxon>Actinomycetes</taxon>
        <taxon>Micrococcales</taxon>
        <taxon>Dermacoccaceae</taxon>
        <taxon>Dermacoccus</taxon>
    </lineage>
</organism>
<feature type="transmembrane region" description="Helical" evidence="8">
    <location>
        <begin position="351"/>
        <end position="369"/>
    </location>
</feature>
<reference evidence="10 11" key="1">
    <citation type="journal article" date="2019" name="Int. J. Syst. Evol. Microbiol.">
        <title>The Global Catalogue of Microorganisms (GCM) 10K type strain sequencing project: providing services to taxonomists for standard genome sequencing and annotation.</title>
        <authorList>
            <consortium name="The Broad Institute Genomics Platform"/>
            <consortium name="The Broad Institute Genome Sequencing Center for Infectious Disease"/>
            <person name="Wu L."/>
            <person name="Ma J."/>
        </authorList>
    </citation>
    <scope>NUCLEOTIDE SEQUENCE [LARGE SCALE GENOMIC DNA]</scope>
    <source>
        <strain evidence="10 11">JCM 14588</strain>
    </source>
</reference>
<dbReference type="Gene3D" id="1.20.1720.10">
    <property type="entry name" value="Multidrug resistance protein D"/>
    <property type="match status" value="1"/>
</dbReference>
<evidence type="ECO:0000313" key="10">
    <source>
        <dbReference type="EMBL" id="GAA1540742.1"/>
    </source>
</evidence>
<dbReference type="PROSITE" id="PS50850">
    <property type="entry name" value="MFS"/>
    <property type="match status" value="1"/>
</dbReference>
<feature type="transmembrane region" description="Helical" evidence="8">
    <location>
        <begin position="46"/>
        <end position="65"/>
    </location>
</feature>
<dbReference type="EMBL" id="BAAANV010000033">
    <property type="protein sequence ID" value="GAA1540742.1"/>
    <property type="molecule type" value="Genomic_DNA"/>
</dbReference>
<dbReference type="InterPro" id="IPR011701">
    <property type="entry name" value="MFS"/>
</dbReference>
<feature type="transmembrane region" description="Helical" evidence="8">
    <location>
        <begin position="252"/>
        <end position="271"/>
    </location>
</feature>
<dbReference type="Pfam" id="PF07690">
    <property type="entry name" value="MFS_1"/>
    <property type="match status" value="1"/>
</dbReference>
<name>A0ABN2BGS4_9MICO</name>
<evidence type="ECO:0000256" key="5">
    <source>
        <dbReference type="ARBA" id="ARBA00022692"/>
    </source>
</evidence>
<evidence type="ECO:0000313" key="11">
    <source>
        <dbReference type="Proteomes" id="UP001501288"/>
    </source>
</evidence>
<keyword evidence="11" id="KW-1185">Reference proteome</keyword>
<comment type="similarity">
    <text evidence="2">Belongs to the major facilitator superfamily. Bcr/CmlA family.</text>
</comment>
<comment type="caution">
    <text evidence="10">The sequence shown here is derived from an EMBL/GenBank/DDBJ whole genome shotgun (WGS) entry which is preliminary data.</text>
</comment>
<dbReference type="InterPro" id="IPR020846">
    <property type="entry name" value="MFS_dom"/>
</dbReference>
<keyword evidence="4" id="KW-1003">Cell membrane</keyword>
<keyword evidence="5 8" id="KW-0812">Transmembrane</keyword>
<proteinExistence type="inferred from homology"/>
<dbReference type="InterPro" id="IPR004812">
    <property type="entry name" value="Efflux_drug-R_Bcr/CmlA"/>
</dbReference>
<feature type="transmembrane region" description="Helical" evidence="8">
    <location>
        <begin position="167"/>
        <end position="186"/>
    </location>
</feature>
<protein>
    <submittedName>
        <fullName evidence="10">Multidrug effflux MFS transporter</fullName>
    </submittedName>
</protein>
<evidence type="ECO:0000256" key="6">
    <source>
        <dbReference type="ARBA" id="ARBA00022989"/>
    </source>
</evidence>
<feature type="domain" description="Major facilitator superfamily (MFS) profile" evidence="9">
    <location>
        <begin position="12"/>
        <end position="398"/>
    </location>
</feature>
<dbReference type="InterPro" id="IPR036259">
    <property type="entry name" value="MFS_trans_sf"/>
</dbReference>
<dbReference type="NCBIfam" id="TIGR00710">
    <property type="entry name" value="efflux_Bcr_CflA"/>
    <property type="match status" value="1"/>
</dbReference>
<feature type="transmembrane region" description="Helical" evidence="8">
    <location>
        <begin position="283"/>
        <end position="302"/>
    </location>
</feature>
<evidence type="ECO:0000256" key="3">
    <source>
        <dbReference type="ARBA" id="ARBA00022448"/>
    </source>
</evidence>
<feature type="transmembrane region" description="Helical" evidence="8">
    <location>
        <begin position="77"/>
        <end position="97"/>
    </location>
</feature>
<feature type="transmembrane region" description="Helical" evidence="8">
    <location>
        <begin position="103"/>
        <end position="124"/>
    </location>
</feature>
<keyword evidence="6 8" id="KW-1133">Transmembrane helix</keyword>